<evidence type="ECO:0000313" key="2">
    <source>
        <dbReference type="Proteomes" id="UP000502092"/>
    </source>
</evidence>
<dbReference type="EMBL" id="MT135026">
    <property type="protein sequence ID" value="QIW90871.1"/>
    <property type="molecule type" value="Genomic_DNA"/>
</dbReference>
<name>A0A6H0X8Z3_9CAUD</name>
<sequence length="77" mass="9227">MNINDVMISHEQIMKSLHRVIESRTDNRIVEITYDKDKMYFIVTLSSSDAVADEIYQWNMKVTNETIVNQMHMEKFR</sequence>
<gene>
    <name evidence="1" type="ORF">COHAPHLL_00008</name>
</gene>
<reference evidence="1 2" key="1">
    <citation type="submission" date="2020-03" db="EMBL/GenBank/DDBJ databases">
        <authorList>
            <person name="Ni P."/>
            <person name="Yin Y."/>
        </authorList>
    </citation>
    <scope>NUCLEOTIDE SEQUENCE [LARGE SCALE GENOMIC DNA]</scope>
</reference>
<proteinExistence type="predicted"/>
<protein>
    <submittedName>
        <fullName evidence="1">Uncharacterized protein</fullName>
    </submittedName>
</protein>
<accession>A0A6H0X8Z3</accession>
<dbReference type="Proteomes" id="UP000502092">
    <property type="component" value="Segment"/>
</dbReference>
<evidence type="ECO:0000313" key="1">
    <source>
        <dbReference type="EMBL" id="QIW90871.1"/>
    </source>
</evidence>
<organism evidence="1 2">
    <name type="scientific">Vibrio phage V09</name>
    <dbReference type="NCBI Taxonomy" id="2724327"/>
    <lineage>
        <taxon>Viruses</taxon>
        <taxon>Duplodnaviria</taxon>
        <taxon>Heunggongvirae</taxon>
        <taxon>Uroviricota</taxon>
        <taxon>Caudoviricetes</taxon>
        <taxon>Pantevenvirales</taxon>
        <taxon>Straboviridae</taxon>
        <taxon>Schizotequatrovirus</taxon>
        <taxon>Schizotequatrovirus KVP40</taxon>
    </lineage>
</organism>